<evidence type="ECO:0008006" key="4">
    <source>
        <dbReference type="Google" id="ProtNLM"/>
    </source>
</evidence>
<evidence type="ECO:0000313" key="2">
    <source>
        <dbReference type="EMBL" id="OYD56846.1"/>
    </source>
</evidence>
<proteinExistence type="predicted"/>
<evidence type="ECO:0000313" key="3">
    <source>
        <dbReference type="Proteomes" id="UP000215059"/>
    </source>
</evidence>
<dbReference type="Pfam" id="PF14120">
    <property type="entry name" value="YhzD"/>
    <property type="match status" value="1"/>
</dbReference>
<dbReference type="EMBL" id="NOII01000110">
    <property type="protein sequence ID" value="OYD55924.1"/>
    <property type="molecule type" value="Genomic_DNA"/>
</dbReference>
<sequence>MLSYTLTVYEKNGEKIADETLKAADDKAAKRLGEERLKELEAEEKTHRLTSPKGQLLLFHR</sequence>
<evidence type="ECO:0000313" key="1">
    <source>
        <dbReference type="EMBL" id="OYD55924.1"/>
    </source>
</evidence>
<comment type="caution">
    <text evidence="2">The sequence shown here is derived from an EMBL/GenBank/DDBJ whole genome shotgun (WGS) entry which is preliminary data.</text>
</comment>
<dbReference type="InterPro" id="IPR025544">
    <property type="entry name" value="YhzD"/>
</dbReference>
<reference evidence="2 3" key="1">
    <citation type="submission" date="2017-07" db="EMBL/GenBank/DDBJ databases">
        <title>Fictibacillus sp. nov. GDSW-R2A3 Genome sequencing and assembly.</title>
        <authorList>
            <person name="Mayilraj S."/>
        </authorList>
    </citation>
    <scope>NUCLEOTIDE SEQUENCE [LARGE SCALE GENOMIC DNA]</scope>
    <source>
        <strain evidence="2 3">GDSW-R2A3</strain>
    </source>
</reference>
<dbReference type="Proteomes" id="UP000215059">
    <property type="component" value="Unassembled WGS sequence"/>
</dbReference>
<accession>A0A235F6B1</accession>
<dbReference type="RefSeq" id="WP_094253335.1">
    <property type="nucleotide sequence ID" value="NZ_JBHLXL010000001.1"/>
</dbReference>
<dbReference type="AlphaFoldDB" id="A0A235F6B1"/>
<organism evidence="2 3">
    <name type="scientific">Fictibacillus aquaticus</name>
    <dbReference type="NCBI Taxonomy" id="2021314"/>
    <lineage>
        <taxon>Bacteria</taxon>
        <taxon>Bacillati</taxon>
        <taxon>Bacillota</taxon>
        <taxon>Bacilli</taxon>
        <taxon>Bacillales</taxon>
        <taxon>Fictibacillaceae</taxon>
        <taxon>Fictibacillus</taxon>
    </lineage>
</organism>
<dbReference type="EMBL" id="NOII01000010">
    <property type="protein sequence ID" value="OYD56846.1"/>
    <property type="molecule type" value="Genomic_DNA"/>
</dbReference>
<name>A0A235F6B1_9BACL</name>
<gene>
    <name evidence="2" type="ORF">CGZ90_14930</name>
    <name evidence="1" type="ORF">CGZ90_20295</name>
</gene>
<keyword evidence="3" id="KW-1185">Reference proteome</keyword>
<protein>
    <recommendedName>
        <fullName evidence="4">YhzD-like protein</fullName>
    </recommendedName>
</protein>